<dbReference type="EMBL" id="MDEO01000029">
    <property type="protein sequence ID" value="OCX20679.1"/>
    <property type="molecule type" value="Genomic_DNA"/>
</dbReference>
<dbReference type="Proteomes" id="UP000094412">
    <property type="component" value="Unassembled WGS sequence"/>
</dbReference>
<feature type="domain" description="HpaB/PvcC/4-BUDH N-terminal" evidence="2">
    <location>
        <begin position="4"/>
        <end position="73"/>
    </location>
</feature>
<dbReference type="STRING" id="1566387.QV13_08360"/>
<dbReference type="GO" id="GO:0016627">
    <property type="term" value="F:oxidoreductase activity, acting on the CH-CH group of donors"/>
    <property type="evidence" value="ECO:0007669"/>
    <property type="project" value="InterPro"/>
</dbReference>
<dbReference type="SUPFAM" id="SSF56645">
    <property type="entry name" value="Acyl-CoA dehydrogenase NM domain-like"/>
    <property type="match status" value="1"/>
</dbReference>
<feature type="compositionally biased region" description="Low complexity" evidence="1">
    <location>
        <begin position="77"/>
        <end position="88"/>
    </location>
</feature>
<dbReference type="RefSeq" id="WP_065997572.1">
    <property type="nucleotide sequence ID" value="NZ_MDEO01000029.1"/>
</dbReference>
<evidence type="ECO:0000313" key="3">
    <source>
        <dbReference type="EMBL" id="OCX20679.1"/>
    </source>
</evidence>
<evidence type="ECO:0000259" key="2">
    <source>
        <dbReference type="Pfam" id="PF11794"/>
    </source>
</evidence>
<sequence>MIKTGAQHIEMLRDGRQVYINGQPAGDVSVHPAFRRTIQSIGALYDFQARSDNRDLMTFEIPEKAIYRTRFEATQQANRSNASAIRRATGADGRNTRDPRPSGPPRPIVARYKKGASRLWHGFSAMTEETTPITMSPHVPCVLRAPPDYSNRADR</sequence>
<dbReference type="AlphaFoldDB" id="A0A1C2E119"/>
<comment type="caution">
    <text evidence="3">The sequence shown here is derived from an EMBL/GenBank/DDBJ whole genome shotgun (WGS) entry which is preliminary data.</text>
</comment>
<keyword evidence="4" id="KW-1185">Reference proteome</keyword>
<name>A0A1C2E119_9HYPH</name>
<gene>
    <name evidence="3" type="ORF">QV13_08360</name>
</gene>
<protein>
    <recommendedName>
        <fullName evidence="2">HpaB/PvcC/4-BUDH N-terminal domain-containing protein</fullName>
    </recommendedName>
</protein>
<evidence type="ECO:0000256" key="1">
    <source>
        <dbReference type="SAM" id="MobiDB-lite"/>
    </source>
</evidence>
<accession>A0A1C2E119</accession>
<reference evidence="3 4" key="1">
    <citation type="submission" date="2016-08" db="EMBL/GenBank/DDBJ databases">
        <title>Whole genome sequence of Mesorhizobium sp. strain UASWS1009 isolated from industrial sewage.</title>
        <authorList>
            <person name="Crovadore J."/>
            <person name="Calmin G."/>
            <person name="Chablais R."/>
            <person name="Cochard B."/>
            <person name="Lefort F."/>
        </authorList>
    </citation>
    <scope>NUCLEOTIDE SEQUENCE [LARGE SCALE GENOMIC DNA]</scope>
    <source>
        <strain evidence="3 4">UASWS1009</strain>
    </source>
</reference>
<dbReference type="InterPro" id="IPR009100">
    <property type="entry name" value="AcylCoA_DH/oxidase_NM_dom_sf"/>
</dbReference>
<organism evidence="3 4">
    <name type="scientific">Mesorhizobium hungaricum</name>
    <dbReference type="NCBI Taxonomy" id="1566387"/>
    <lineage>
        <taxon>Bacteria</taxon>
        <taxon>Pseudomonadati</taxon>
        <taxon>Pseudomonadota</taxon>
        <taxon>Alphaproteobacteria</taxon>
        <taxon>Hyphomicrobiales</taxon>
        <taxon>Phyllobacteriaceae</taxon>
        <taxon>Mesorhizobium</taxon>
    </lineage>
</organism>
<dbReference type="OrthoDB" id="7233724at2"/>
<feature type="region of interest" description="Disordered" evidence="1">
    <location>
        <begin position="75"/>
        <end position="109"/>
    </location>
</feature>
<dbReference type="InterPro" id="IPR024674">
    <property type="entry name" value="HpaB/PvcC/4-BUDH_N"/>
</dbReference>
<proteinExistence type="predicted"/>
<dbReference type="Gene3D" id="1.10.3140.10">
    <property type="entry name" value="4-hydroxybutyryl-coa dehydratase, domain 1"/>
    <property type="match status" value="1"/>
</dbReference>
<evidence type="ECO:0000313" key="4">
    <source>
        <dbReference type="Proteomes" id="UP000094412"/>
    </source>
</evidence>
<dbReference type="Pfam" id="PF11794">
    <property type="entry name" value="HpaB_N"/>
    <property type="match status" value="1"/>
</dbReference>